<proteinExistence type="predicted"/>
<dbReference type="Proteomes" id="UP000250235">
    <property type="component" value="Unassembled WGS sequence"/>
</dbReference>
<organism evidence="2 3">
    <name type="scientific">Dorcoceras hygrometricum</name>
    <dbReference type="NCBI Taxonomy" id="472368"/>
    <lineage>
        <taxon>Eukaryota</taxon>
        <taxon>Viridiplantae</taxon>
        <taxon>Streptophyta</taxon>
        <taxon>Embryophyta</taxon>
        <taxon>Tracheophyta</taxon>
        <taxon>Spermatophyta</taxon>
        <taxon>Magnoliopsida</taxon>
        <taxon>eudicotyledons</taxon>
        <taxon>Gunneridae</taxon>
        <taxon>Pentapetalae</taxon>
        <taxon>asterids</taxon>
        <taxon>lamiids</taxon>
        <taxon>Lamiales</taxon>
        <taxon>Gesneriaceae</taxon>
        <taxon>Didymocarpoideae</taxon>
        <taxon>Trichosporeae</taxon>
        <taxon>Loxocarpinae</taxon>
        <taxon>Dorcoceras</taxon>
    </lineage>
</organism>
<dbReference type="AlphaFoldDB" id="A0A2Z7AW57"/>
<accession>A0A2Z7AW57</accession>
<gene>
    <name evidence="2" type="ORF">F511_13591</name>
</gene>
<evidence type="ECO:0000313" key="2">
    <source>
        <dbReference type="EMBL" id="KZV26131.1"/>
    </source>
</evidence>
<reference evidence="2 3" key="1">
    <citation type="journal article" date="2015" name="Proc. Natl. Acad. Sci. U.S.A.">
        <title>The resurrection genome of Boea hygrometrica: A blueprint for survival of dehydration.</title>
        <authorList>
            <person name="Xiao L."/>
            <person name="Yang G."/>
            <person name="Zhang L."/>
            <person name="Yang X."/>
            <person name="Zhao S."/>
            <person name="Ji Z."/>
            <person name="Zhou Q."/>
            <person name="Hu M."/>
            <person name="Wang Y."/>
            <person name="Chen M."/>
            <person name="Xu Y."/>
            <person name="Jin H."/>
            <person name="Xiao X."/>
            <person name="Hu G."/>
            <person name="Bao F."/>
            <person name="Hu Y."/>
            <person name="Wan P."/>
            <person name="Li L."/>
            <person name="Deng X."/>
            <person name="Kuang T."/>
            <person name="Xiang C."/>
            <person name="Zhu J.K."/>
            <person name="Oliver M.J."/>
            <person name="He Y."/>
        </authorList>
    </citation>
    <scope>NUCLEOTIDE SEQUENCE [LARGE SCALE GENOMIC DNA]</scope>
    <source>
        <strain evidence="3">cv. XS01</strain>
    </source>
</reference>
<dbReference type="EMBL" id="KV011787">
    <property type="protein sequence ID" value="KZV26131.1"/>
    <property type="molecule type" value="Genomic_DNA"/>
</dbReference>
<protein>
    <submittedName>
        <fullName evidence="2">Uncharacterized protein</fullName>
    </submittedName>
</protein>
<name>A0A2Z7AW57_9LAMI</name>
<keyword evidence="3" id="KW-1185">Reference proteome</keyword>
<evidence type="ECO:0000313" key="3">
    <source>
        <dbReference type="Proteomes" id="UP000250235"/>
    </source>
</evidence>
<feature type="region of interest" description="Disordered" evidence="1">
    <location>
        <begin position="50"/>
        <end position="70"/>
    </location>
</feature>
<feature type="compositionally biased region" description="Low complexity" evidence="1">
    <location>
        <begin position="52"/>
        <end position="64"/>
    </location>
</feature>
<sequence length="117" mass="12796">MYDSKGWGSVQSGPMMVRGKVEVARQASRAKADVRVIPRAPLVRCFCMPRPSHAGHGSSRGSAKGADRTRGWPCQWGSVQRWPEQHSWRAGSRVSARRRRLGFTCVSAGSAGPGWFG</sequence>
<evidence type="ECO:0000256" key="1">
    <source>
        <dbReference type="SAM" id="MobiDB-lite"/>
    </source>
</evidence>